<dbReference type="Proteomes" id="UP000031668">
    <property type="component" value="Unassembled WGS sequence"/>
</dbReference>
<dbReference type="EMBL" id="JWZT01001086">
    <property type="protein sequence ID" value="KII72837.1"/>
    <property type="molecule type" value="Genomic_DNA"/>
</dbReference>
<dbReference type="InterPro" id="IPR036388">
    <property type="entry name" value="WH-like_DNA-bd_sf"/>
</dbReference>
<keyword evidence="2" id="KW-1185">Reference proteome</keyword>
<dbReference type="InterPro" id="IPR009057">
    <property type="entry name" value="Homeodomain-like_sf"/>
</dbReference>
<comment type="caution">
    <text evidence="1">The sequence shown here is derived from an EMBL/GenBank/DDBJ whole genome shotgun (WGS) entry which is preliminary data.</text>
</comment>
<dbReference type="Gene3D" id="1.10.10.10">
    <property type="entry name" value="Winged helix-like DNA-binding domain superfamily/Winged helix DNA-binding domain"/>
    <property type="match status" value="1"/>
</dbReference>
<dbReference type="AlphaFoldDB" id="A0A0C2NFN7"/>
<evidence type="ECO:0008006" key="3">
    <source>
        <dbReference type="Google" id="ProtNLM"/>
    </source>
</evidence>
<accession>A0A0C2NFN7</accession>
<gene>
    <name evidence="1" type="ORF">RF11_04795</name>
</gene>
<evidence type="ECO:0000313" key="1">
    <source>
        <dbReference type="EMBL" id="KII72837.1"/>
    </source>
</evidence>
<proteinExistence type="predicted"/>
<organism evidence="1 2">
    <name type="scientific">Thelohanellus kitauei</name>
    <name type="common">Myxosporean</name>
    <dbReference type="NCBI Taxonomy" id="669202"/>
    <lineage>
        <taxon>Eukaryota</taxon>
        <taxon>Metazoa</taxon>
        <taxon>Cnidaria</taxon>
        <taxon>Myxozoa</taxon>
        <taxon>Myxosporea</taxon>
        <taxon>Bivalvulida</taxon>
        <taxon>Platysporina</taxon>
        <taxon>Myxobolidae</taxon>
        <taxon>Thelohanellus</taxon>
    </lineage>
</organism>
<protein>
    <recommendedName>
        <fullName evidence="3">Tc1-like transposase DDE domain-containing protein</fullName>
    </recommendedName>
</protein>
<reference evidence="1 2" key="1">
    <citation type="journal article" date="2014" name="Genome Biol. Evol.">
        <title>The genome of the myxosporean Thelohanellus kitauei shows adaptations to nutrient acquisition within its fish host.</title>
        <authorList>
            <person name="Yang Y."/>
            <person name="Xiong J."/>
            <person name="Zhou Z."/>
            <person name="Huo F."/>
            <person name="Miao W."/>
            <person name="Ran C."/>
            <person name="Liu Y."/>
            <person name="Zhang J."/>
            <person name="Feng J."/>
            <person name="Wang M."/>
            <person name="Wang M."/>
            <person name="Wang L."/>
            <person name="Yao B."/>
        </authorList>
    </citation>
    <scope>NUCLEOTIDE SEQUENCE [LARGE SCALE GENOMIC DNA]</scope>
    <source>
        <strain evidence="1">Wuqing</strain>
    </source>
</reference>
<sequence>MISTNKRGELGCHSRLNGVVLSIHGPRSYRNISNEGRDQIINAHQSGSSLKITSTYENLQESTVWNIIQNYLKTGRINKDHGGRRQNEVNDNILNFIREKEDEDCSLTLNQISHLILENLNVTLAASTIHNCFDKMLYSLKNILYLPIRRNYEHTIRIRNGFA</sequence>
<dbReference type="SUPFAM" id="SSF46689">
    <property type="entry name" value="Homeodomain-like"/>
    <property type="match status" value="1"/>
</dbReference>
<name>A0A0C2NFN7_THEKT</name>
<evidence type="ECO:0000313" key="2">
    <source>
        <dbReference type="Proteomes" id="UP000031668"/>
    </source>
</evidence>